<evidence type="ECO:0000256" key="1">
    <source>
        <dbReference type="ARBA" id="ARBA00006987"/>
    </source>
</evidence>
<comment type="caution">
    <text evidence="3">The sequence shown here is derived from an EMBL/GenBank/DDBJ whole genome shotgun (WGS) entry which is preliminary data.</text>
</comment>
<dbReference type="PANTHER" id="PTHR42928">
    <property type="entry name" value="TRICARBOXYLATE-BINDING PROTEIN"/>
    <property type="match status" value="1"/>
</dbReference>
<name>V8QST1_9BURK</name>
<dbReference type="STRING" id="1424334.W822_07515"/>
<dbReference type="HOGENOM" id="CLU_045683_0_2_4"/>
<dbReference type="RefSeq" id="WP_024004483.1">
    <property type="nucleotide sequence ID" value="NZ_KI650979.1"/>
</dbReference>
<organism evidence="3 4">
    <name type="scientific">Advenella kashmirensis W13003</name>
    <dbReference type="NCBI Taxonomy" id="1424334"/>
    <lineage>
        <taxon>Bacteria</taxon>
        <taxon>Pseudomonadati</taxon>
        <taxon>Pseudomonadota</taxon>
        <taxon>Betaproteobacteria</taxon>
        <taxon>Burkholderiales</taxon>
        <taxon>Alcaligenaceae</taxon>
    </lineage>
</organism>
<accession>V8QST1</accession>
<keyword evidence="2" id="KW-0732">Signal</keyword>
<dbReference type="InterPro" id="IPR005064">
    <property type="entry name" value="BUG"/>
</dbReference>
<feature type="signal peptide" evidence="2">
    <location>
        <begin position="1"/>
        <end position="21"/>
    </location>
</feature>
<dbReference type="SUPFAM" id="SSF53850">
    <property type="entry name" value="Periplasmic binding protein-like II"/>
    <property type="match status" value="1"/>
</dbReference>
<dbReference type="Proteomes" id="UP000018733">
    <property type="component" value="Unassembled WGS sequence"/>
</dbReference>
<dbReference type="EMBL" id="AYXT01000009">
    <property type="protein sequence ID" value="ETF02692.1"/>
    <property type="molecule type" value="Genomic_DNA"/>
</dbReference>
<comment type="similarity">
    <text evidence="1">Belongs to the UPF0065 (bug) family.</text>
</comment>
<evidence type="ECO:0000313" key="3">
    <source>
        <dbReference type="EMBL" id="ETF02692.1"/>
    </source>
</evidence>
<evidence type="ECO:0000313" key="4">
    <source>
        <dbReference type="Proteomes" id="UP000018733"/>
    </source>
</evidence>
<dbReference type="OrthoDB" id="8958206at2"/>
<keyword evidence="4" id="KW-1185">Reference proteome</keyword>
<sequence length="328" mass="34374">MCRVKTLIVTALCMAPCLAMGQNSSSADGFPSKPVHVIVPFPPGGGVDIVVRAVAAELDKKWGQRVVVENKPGAASLIGADVVARAPADGYTLLATINQTITSNRFLFKNIPYDPEKSFAPVSLMTRSDQILLANANMPVSSLKELVTKASSAKSPFAYGSFGNGSQPHLLYELLKVEKKLDLTHVPYKGVVPALTALAGGEIQLGLGSANVAGALIKAGKIKPIAVAGEKRSEVYPDVPTTTEEGFPGLQASVWYALFAPAGTPAPIVDKISTDVADILKAPAFTEKHLTPRGLDLVAGGPEELAAEIQKDVKLTEAMVRAAGVKPE</sequence>
<feature type="chain" id="PRO_5004771793" evidence="2">
    <location>
        <begin position="22"/>
        <end position="328"/>
    </location>
</feature>
<dbReference type="Gene3D" id="3.40.190.150">
    <property type="entry name" value="Bordetella uptake gene, domain 1"/>
    <property type="match status" value="1"/>
</dbReference>
<dbReference type="Gene3D" id="3.40.190.10">
    <property type="entry name" value="Periplasmic binding protein-like II"/>
    <property type="match status" value="1"/>
</dbReference>
<reference evidence="3 4" key="1">
    <citation type="journal article" date="2014" name="Genome Announc.">
        <title>Draft Genome Sequence of Advenella kashmirensis Strain W13003, a Polycyclic Aromatic Hydrocarbon-Degrading Bacterium.</title>
        <authorList>
            <person name="Wang X."/>
            <person name="Jin D."/>
            <person name="Zhou L."/>
            <person name="Wu L."/>
            <person name="An W."/>
            <person name="Zhao L."/>
        </authorList>
    </citation>
    <scope>NUCLEOTIDE SEQUENCE [LARGE SCALE GENOMIC DNA]</scope>
    <source>
        <strain evidence="3 4">W13003</strain>
    </source>
</reference>
<dbReference type="Pfam" id="PF03401">
    <property type="entry name" value="TctC"/>
    <property type="match status" value="1"/>
</dbReference>
<gene>
    <name evidence="3" type="ORF">W822_07515</name>
</gene>
<dbReference type="PANTHER" id="PTHR42928:SF5">
    <property type="entry name" value="BLR1237 PROTEIN"/>
    <property type="match status" value="1"/>
</dbReference>
<evidence type="ECO:0000256" key="2">
    <source>
        <dbReference type="SAM" id="SignalP"/>
    </source>
</evidence>
<proteinExistence type="inferred from homology"/>
<dbReference type="AlphaFoldDB" id="V8QST1"/>
<dbReference type="eggNOG" id="COG3181">
    <property type="taxonomic scope" value="Bacteria"/>
</dbReference>
<dbReference type="InterPro" id="IPR042100">
    <property type="entry name" value="Bug_dom1"/>
</dbReference>
<protein>
    <submittedName>
        <fullName evidence="3">MFS transporter</fullName>
    </submittedName>
</protein>
<dbReference type="PIRSF" id="PIRSF017082">
    <property type="entry name" value="YflP"/>
    <property type="match status" value="1"/>
</dbReference>
<dbReference type="CDD" id="cd13578">
    <property type="entry name" value="PBP2_Bug27"/>
    <property type="match status" value="1"/>
</dbReference>
<dbReference type="PATRIC" id="fig|1424334.3.peg.1503"/>